<evidence type="ECO:0000313" key="8">
    <source>
        <dbReference type="EMBL" id="KAF5832169.1"/>
    </source>
</evidence>
<keyword evidence="9" id="KW-1185">Reference proteome</keyword>
<dbReference type="InterPro" id="IPR050401">
    <property type="entry name" value="Cyclic_nucleotide_synthase"/>
</dbReference>
<evidence type="ECO:0000256" key="1">
    <source>
        <dbReference type="ARBA" id="ARBA00004370"/>
    </source>
</evidence>
<dbReference type="PANTHER" id="PTHR11920">
    <property type="entry name" value="GUANYLYL CYCLASE"/>
    <property type="match status" value="1"/>
</dbReference>
<dbReference type="SUPFAM" id="SSF55073">
    <property type="entry name" value="Nucleotide cyclase"/>
    <property type="match status" value="1"/>
</dbReference>
<protein>
    <recommendedName>
        <fullName evidence="7">Guanylate cyclase domain-containing protein</fullName>
    </recommendedName>
</protein>
<dbReference type="EMBL" id="MU069892">
    <property type="protein sequence ID" value="KAF5832169.1"/>
    <property type="molecule type" value="Genomic_DNA"/>
</dbReference>
<name>A0ABQ7GC33_DUNSA</name>
<reference evidence="8" key="1">
    <citation type="submission" date="2017-08" db="EMBL/GenBank/DDBJ databases">
        <authorList>
            <person name="Polle J.E."/>
            <person name="Barry K."/>
            <person name="Cushman J."/>
            <person name="Schmutz J."/>
            <person name="Tran D."/>
            <person name="Hathwaick L.T."/>
            <person name="Yim W.C."/>
            <person name="Jenkins J."/>
            <person name="Mckie-Krisberg Z.M."/>
            <person name="Prochnik S."/>
            <person name="Lindquist E."/>
            <person name="Dockter R.B."/>
            <person name="Adam C."/>
            <person name="Molina H."/>
            <person name="Bunkerborg J."/>
            <person name="Jin E."/>
            <person name="Buchheim M."/>
            <person name="Magnuson J."/>
        </authorList>
    </citation>
    <scope>NUCLEOTIDE SEQUENCE</scope>
    <source>
        <strain evidence="8">CCAP 19/18</strain>
    </source>
</reference>
<dbReference type="CDD" id="cd07302">
    <property type="entry name" value="CHD"/>
    <property type="match status" value="1"/>
</dbReference>
<keyword evidence="2" id="KW-0812">Transmembrane</keyword>
<evidence type="ECO:0000256" key="6">
    <source>
        <dbReference type="ARBA" id="ARBA00023239"/>
    </source>
</evidence>
<comment type="caution">
    <text evidence="8">The sequence shown here is derived from an EMBL/GenBank/DDBJ whole genome shotgun (WGS) entry which is preliminary data.</text>
</comment>
<evidence type="ECO:0000313" key="9">
    <source>
        <dbReference type="Proteomes" id="UP000815325"/>
    </source>
</evidence>
<dbReference type="PANTHER" id="PTHR11920:SF335">
    <property type="entry name" value="GUANYLATE CYCLASE"/>
    <property type="match status" value="1"/>
</dbReference>
<dbReference type="Proteomes" id="UP000815325">
    <property type="component" value="Unassembled WGS sequence"/>
</dbReference>
<organism evidence="8 9">
    <name type="scientific">Dunaliella salina</name>
    <name type="common">Green alga</name>
    <name type="synonym">Protococcus salinus</name>
    <dbReference type="NCBI Taxonomy" id="3046"/>
    <lineage>
        <taxon>Eukaryota</taxon>
        <taxon>Viridiplantae</taxon>
        <taxon>Chlorophyta</taxon>
        <taxon>core chlorophytes</taxon>
        <taxon>Chlorophyceae</taxon>
        <taxon>CS clade</taxon>
        <taxon>Chlamydomonadales</taxon>
        <taxon>Dunaliellaceae</taxon>
        <taxon>Dunaliella</taxon>
    </lineage>
</organism>
<evidence type="ECO:0000256" key="5">
    <source>
        <dbReference type="ARBA" id="ARBA00023136"/>
    </source>
</evidence>
<evidence type="ECO:0000256" key="2">
    <source>
        <dbReference type="ARBA" id="ARBA00022692"/>
    </source>
</evidence>
<accession>A0ABQ7GC33</accession>
<evidence type="ECO:0000256" key="4">
    <source>
        <dbReference type="ARBA" id="ARBA00022989"/>
    </source>
</evidence>
<keyword evidence="5" id="KW-0472">Membrane</keyword>
<dbReference type="InterPro" id="IPR029787">
    <property type="entry name" value="Nucleotide_cyclase"/>
</dbReference>
<feature type="domain" description="Guanylate cyclase" evidence="7">
    <location>
        <begin position="143"/>
        <end position="193"/>
    </location>
</feature>
<dbReference type="PROSITE" id="PS50125">
    <property type="entry name" value="GUANYLATE_CYCLASE_2"/>
    <property type="match status" value="1"/>
</dbReference>
<sequence length="193" mass="20286">MQGSRPSPPTTAPLGAAAPTVTTHVTPPVSPVAASSVLLSSAVLDDPTPSAAEVGTSPPSIATAAQEGVAALRQGANDYVVLPVLPTELEARINMQVALRRAVRIKAEASSSMQLLRSMLPGHVIRRLKAGQTYIAQFHEQVTIAFIDVVGFTDMSASWPSSKVAQMLNDLFASFDDICDRHGVYHVDTIGDG</sequence>
<proteinExistence type="predicted"/>
<evidence type="ECO:0000259" key="7">
    <source>
        <dbReference type="PROSITE" id="PS50125"/>
    </source>
</evidence>
<dbReference type="InterPro" id="IPR001054">
    <property type="entry name" value="A/G_cyclase"/>
</dbReference>
<keyword evidence="3" id="KW-0547">Nucleotide-binding</keyword>
<keyword evidence="4" id="KW-1133">Transmembrane helix</keyword>
<keyword evidence="6" id="KW-0456">Lyase</keyword>
<comment type="subcellular location">
    <subcellularLocation>
        <location evidence="1">Membrane</location>
    </subcellularLocation>
</comment>
<evidence type="ECO:0000256" key="3">
    <source>
        <dbReference type="ARBA" id="ARBA00022741"/>
    </source>
</evidence>
<dbReference type="Pfam" id="PF00211">
    <property type="entry name" value="Guanylate_cyc"/>
    <property type="match status" value="1"/>
</dbReference>
<gene>
    <name evidence="8" type="ORF">DUNSADRAFT_12008</name>
</gene>
<dbReference type="Gene3D" id="3.30.70.1230">
    <property type="entry name" value="Nucleotide cyclase"/>
    <property type="match status" value="1"/>
</dbReference>
<dbReference type="Gene3D" id="6.10.250.690">
    <property type="match status" value="1"/>
</dbReference>